<feature type="compositionally biased region" description="Basic and acidic residues" evidence="1">
    <location>
        <begin position="160"/>
        <end position="172"/>
    </location>
</feature>
<dbReference type="EMBL" id="CP022753">
    <property type="protein sequence ID" value="ASU83027.1"/>
    <property type="molecule type" value="Genomic_DNA"/>
</dbReference>
<evidence type="ECO:0000256" key="1">
    <source>
        <dbReference type="SAM" id="MobiDB-lite"/>
    </source>
</evidence>
<dbReference type="KEGG" id="ngv:CDO52_09725"/>
<sequence length="172" mass="18449">MQVSMSTPDPVAPTMAGAARRVVLVLDPVTHAELQRAAGHRDVESYLYVLAGRYARWSELRAWLSQLEASYGPVPPEALEGLHRRMLGLSRRSPDGMRRLTVAFSTEEFAALGAAAGERPIASYVRELLTDRLTAPEADAGRGESAHAPSEPGTSASESVAERRDEPVGAVG</sequence>
<dbReference type="AlphaFoldDB" id="A0A223S4M1"/>
<organism evidence="2 3">
    <name type="scientific">Nocardiopsis gilva YIM 90087</name>
    <dbReference type="NCBI Taxonomy" id="1235441"/>
    <lineage>
        <taxon>Bacteria</taxon>
        <taxon>Bacillati</taxon>
        <taxon>Actinomycetota</taxon>
        <taxon>Actinomycetes</taxon>
        <taxon>Streptosporangiales</taxon>
        <taxon>Nocardiopsidaceae</taxon>
        <taxon>Nocardiopsis</taxon>
    </lineage>
</organism>
<accession>A0A223S4M1</accession>
<name>A0A223S4M1_9ACTN</name>
<dbReference type="Proteomes" id="UP000215005">
    <property type="component" value="Chromosome"/>
</dbReference>
<protein>
    <submittedName>
        <fullName evidence="2">Uncharacterized protein</fullName>
    </submittedName>
</protein>
<reference evidence="2 3" key="1">
    <citation type="submission" date="2017-08" db="EMBL/GenBank/DDBJ databases">
        <title>The complete genome sequence of Nocardiopsis gilva YIM 90087.</title>
        <authorList>
            <person name="Yin M."/>
            <person name="Tang S."/>
        </authorList>
    </citation>
    <scope>NUCLEOTIDE SEQUENCE [LARGE SCALE GENOMIC DNA]</scope>
    <source>
        <strain evidence="2 3">YIM 90087</strain>
    </source>
</reference>
<evidence type="ECO:0000313" key="3">
    <source>
        <dbReference type="Proteomes" id="UP000215005"/>
    </source>
</evidence>
<evidence type="ECO:0000313" key="2">
    <source>
        <dbReference type="EMBL" id="ASU83027.1"/>
    </source>
</evidence>
<proteinExistence type="predicted"/>
<gene>
    <name evidence="2" type="ORF">CDO52_09725</name>
</gene>
<keyword evidence="3" id="KW-1185">Reference proteome</keyword>
<feature type="region of interest" description="Disordered" evidence="1">
    <location>
        <begin position="135"/>
        <end position="172"/>
    </location>
</feature>